<reference evidence="3 4" key="1">
    <citation type="submission" date="2021-06" db="EMBL/GenBank/DDBJ databases">
        <title>Actinomycetes sequencing.</title>
        <authorList>
            <person name="Shan Q."/>
        </authorList>
    </citation>
    <scope>NUCLEOTIDE SEQUENCE [LARGE SCALE GENOMIC DNA]</scope>
    <source>
        <strain evidence="3 4">NEAU-G5</strain>
    </source>
</reference>
<dbReference type="Pfam" id="PF25547">
    <property type="entry name" value="WXG100_2"/>
    <property type="match status" value="1"/>
</dbReference>
<feature type="compositionally biased region" description="Low complexity" evidence="1">
    <location>
        <begin position="478"/>
        <end position="489"/>
    </location>
</feature>
<feature type="compositionally biased region" description="Polar residues" evidence="1">
    <location>
        <begin position="490"/>
        <end position="509"/>
    </location>
</feature>
<feature type="compositionally biased region" description="Polar residues" evidence="1">
    <location>
        <begin position="430"/>
        <end position="455"/>
    </location>
</feature>
<feature type="compositionally biased region" description="Pro residues" evidence="1">
    <location>
        <begin position="697"/>
        <end position="718"/>
    </location>
</feature>
<dbReference type="EMBL" id="JAHKNI010000010">
    <property type="protein sequence ID" value="MBU3065295.1"/>
    <property type="molecule type" value="Genomic_DNA"/>
</dbReference>
<feature type="compositionally biased region" description="Low complexity" evidence="1">
    <location>
        <begin position="409"/>
        <end position="424"/>
    </location>
</feature>
<name>A0ABS6B6A5_9NOCA</name>
<feature type="compositionally biased region" description="Low complexity" evidence="1">
    <location>
        <begin position="762"/>
        <end position="773"/>
    </location>
</feature>
<evidence type="ECO:0000259" key="2">
    <source>
        <dbReference type="Pfam" id="PF25547"/>
    </source>
</evidence>
<feature type="region of interest" description="Disordered" evidence="1">
    <location>
        <begin position="386"/>
        <end position="773"/>
    </location>
</feature>
<dbReference type="InterPro" id="IPR057746">
    <property type="entry name" value="CpnT-like_N"/>
</dbReference>
<comment type="caution">
    <text evidence="3">The sequence shown here is derived from an EMBL/GenBank/DDBJ whole genome shotgun (WGS) entry which is preliminary data.</text>
</comment>
<feature type="domain" description="Outer membrane channel protein CpnT-like N-terminal" evidence="2">
    <location>
        <begin position="13"/>
        <end position="139"/>
    </location>
</feature>
<evidence type="ECO:0000256" key="1">
    <source>
        <dbReference type="SAM" id="MobiDB-lite"/>
    </source>
</evidence>
<feature type="compositionally biased region" description="Polar residues" evidence="1">
    <location>
        <begin position="573"/>
        <end position="592"/>
    </location>
</feature>
<feature type="compositionally biased region" description="Basic and acidic residues" evidence="1">
    <location>
        <begin position="396"/>
        <end position="405"/>
    </location>
</feature>
<feature type="compositionally biased region" description="Low complexity" evidence="1">
    <location>
        <begin position="456"/>
        <end position="469"/>
    </location>
</feature>
<feature type="compositionally biased region" description="Polar residues" evidence="1">
    <location>
        <begin position="662"/>
        <end position="674"/>
    </location>
</feature>
<evidence type="ECO:0000313" key="4">
    <source>
        <dbReference type="Proteomes" id="UP000733379"/>
    </source>
</evidence>
<evidence type="ECO:0000313" key="3">
    <source>
        <dbReference type="EMBL" id="MBU3065295.1"/>
    </source>
</evidence>
<protein>
    <recommendedName>
        <fullName evidence="2">Outer membrane channel protein CpnT-like N-terminal domain-containing protein</fullName>
    </recommendedName>
</protein>
<accession>A0ABS6B6A5</accession>
<feature type="compositionally biased region" description="Low complexity" evidence="1">
    <location>
        <begin position="600"/>
        <end position="615"/>
    </location>
</feature>
<feature type="compositionally biased region" description="Pro residues" evidence="1">
    <location>
        <begin position="675"/>
        <end position="688"/>
    </location>
</feature>
<keyword evidence="4" id="KW-1185">Reference proteome</keyword>
<gene>
    <name evidence="3" type="ORF">KO481_27680</name>
</gene>
<dbReference type="RefSeq" id="WP_215921318.1">
    <property type="nucleotide sequence ID" value="NZ_JAHKNI010000010.1"/>
</dbReference>
<organism evidence="3 4">
    <name type="scientific">Nocardia albiluteola</name>
    <dbReference type="NCBI Taxonomy" id="2842303"/>
    <lineage>
        <taxon>Bacteria</taxon>
        <taxon>Bacillati</taxon>
        <taxon>Actinomycetota</taxon>
        <taxon>Actinomycetes</taxon>
        <taxon>Mycobacteriales</taxon>
        <taxon>Nocardiaceae</taxon>
        <taxon>Nocardia</taxon>
    </lineage>
</organism>
<sequence length="773" mass="81475">MSLYMPPELQWLGYVAGSAWPQGDEDQMWALGRDWHSAHDQLQEPISEMQGIIAQAGQAYGAGAGRDAVIAALTKIAQGDGSLTDLAKLLDEMGDAADGMGTEIQYVKIMIITSLADLAVEIMLAWVFPPTAPAMEAAAIAGIRAVLRVVYDRSIGAIERLLGRVLGEVFGKFGETLSRFLVRHVAMSTFLGTAQDLLIQAGQVGAGHRKGIDGTQLAITAISSAAAGAAGGLPIADLAGKGIVKGIGKFTDHFHLPDITDLLTKKDLTTPELSFARPSLSGMFHGDFSATVTQTIRPRSTRAFVEGAVSGGLSGMAGAMAGYVAGTGAYSAITGTNFGQNLSSNWGFQPLSSGAIAGAIAGGAKGEINFGGKLRLDQFNDGAAFRPADDIPLNDLTHRPGHDDPQAPPAQAQTTTDQAASQQSRPWPQLTPQPRSRFATEQSAPQVMSSHQDAPQQSQHQPDISQQSQLRPLPITEQSAPQATSSQQSVPHQSEQSSSVPQPHQQDVPSSGRAPQVELPAHVQAQVDHNTSDFSGELDRAFGLGPGATQHDATVHTEPHSPGQFEIAPQSPPRGTTEQTVPQQMSTPQNTPRPREQSSPVNQPQQRGNPQRQPPSGTAPRVELPAHVQAQVDHHTSDFSARLDQAFGLGSTAPQHDAPVRTEQQTPGQSAITSQPPPQSPPRPPQNPAPRTGVPTRPTPSPPPPQDEPIATPKPTPWPTGWELPNTPRFFPAPADIPFQPESAPSPDFWLDPSDWSGGATGPSDGASGPDGG</sequence>
<proteinExistence type="predicted"/>
<dbReference type="Proteomes" id="UP000733379">
    <property type="component" value="Unassembled WGS sequence"/>
</dbReference>